<organism evidence="8 9">
    <name type="scientific">Roseibium aestuarii</name>
    <dbReference type="NCBI Taxonomy" id="2600299"/>
    <lineage>
        <taxon>Bacteria</taxon>
        <taxon>Pseudomonadati</taxon>
        <taxon>Pseudomonadota</taxon>
        <taxon>Alphaproteobacteria</taxon>
        <taxon>Hyphomicrobiales</taxon>
        <taxon>Stappiaceae</taxon>
        <taxon>Roseibium</taxon>
    </lineage>
</organism>
<dbReference type="SMART" id="SM00283">
    <property type="entry name" value="MA"/>
    <property type="match status" value="1"/>
</dbReference>
<accession>A0ABW4JXV8</accession>
<dbReference type="PROSITE" id="PS50111">
    <property type="entry name" value="CHEMOTAXIS_TRANSDUC_2"/>
    <property type="match status" value="1"/>
</dbReference>
<dbReference type="SUPFAM" id="SSF58104">
    <property type="entry name" value="Methyl-accepting chemotaxis protein (MCP) signaling domain"/>
    <property type="match status" value="1"/>
</dbReference>
<proteinExistence type="inferred from homology"/>
<name>A0ABW4JXV8_9HYPH</name>
<sequence>MIKNLSVTQKSAAAFVVLALIGAIAGGTTYVKSNRVASEAMVVSRIGEVSRDALDMQRNILEQALSTKKFLLTGDRGLVDEARALTPTIQTQFDTLRSGFATKAPQNIDKLDVLEAAWKSWLSEITERQFTLMEKPETVDMARAMEQAPEARNKLNSIIAATGDLTGVLAEESRAQNASQIDELDSMQTLSVVSAGALVLLAIFLGYINFRLVSRPLARLTDVVETLAHGDTSVKLDEDDRRDEIGRMGAALAIFRDNLIKTRELEAQSEQQKIEAERMKHAEMERVAQEFERTVLGITDEMISSLDQLFSKSGSLQHLADSTTQQAMSVSAASEQATSNVNTVAGATEELSASIREINEQVRASSRLAAEASEEVERSNHAVGTLHQVVAKIGDVTSLINEIASQTNLLALNATIEAARAGDAGKGFAVVASEVKALAEQTSKATEEIDRSISEMRTAANQSMEATNSVSEMVRSIAERTSQMAISTEQQDAATQEIASNVSEAANGTRSVSQSISEVSGAAGQTNELSMEMRNSVEQLHQRSTTMREAMNAFLSQIRAA</sequence>
<comment type="similarity">
    <text evidence="2">Belongs to the methyl-accepting chemotaxis (MCP) protein family.</text>
</comment>
<dbReference type="RefSeq" id="WP_149890742.1">
    <property type="nucleotide sequence ID" value="NZ_JBHUFA010000001.1"/>
</dbReference>
<evidence type="ECO:0000256" key="5">
    <source>
        <dbReference type="SAM" id="MobiDB-lite"/>
    </source>
</evidence>
<evidence type="ECO:0000259" key="6">
    <source>
        <dbReference type="PROSITE" id="PS50111"/>
    </source>
</evidence>
<dbReference type="PANTHER" id="PTHR32089:SF112">
    <property type="entry name" value="LYSOZYME-LIKE PROTEIN-RELATED"/>
    <property type="match status" value="1"/>
</dbReference>
<keyword evidence="1 3" id="KW-0807">Transducer</keyword>
<reference evidence="9" key="1">
    <citation type="journal article" date="2019" name="Int. J. Syst. Evol. Microbiol.">
        <title>The Global Catalogue of Microorganisms (GCM) 10K type strain sequencing project: providing services to taxonomists for standard genome sequencing and annotation.</title>
        <authorList>
            <consortium name="The Broad Institute Genomics Platform"/>
            <consortium name="The Broad Institute Genome Sequencing Center for Infectious Disease"/>
            <person name="Wu L."/>
            <person name="Ma J."/>
        </authorList>
    </citation>
    <scope>NUCLEOTIDE SEQUENCE [LARGE SCALE GENOMIC DNA]</scope>
    <source>
        <strain evidence="9">JCM 3369</strain>
    </source>
</reference>
<dbReference type="Pfam" id="PF00015">
    <property type="entry name" value="MCPsignal"/>
    <property type="match status" value="1"/>
</dbReference>
<comment type="caution">
    <text evidence="8">The sequence shown here is derived from an EMBL/GenBank/DDBJ whole genome shotgun (WGS) entry which is preliminary data.</text>
</comment>
<dbReference type="InterPro" id="IPR007891">
    <property type="entry name" value="CHASE3"/>
</dbReference>
<dbReference type="InterPro" id="IPR004090">
    <property type="entry name" value="Chemotax_Me-accpt_rcpt"/>
</dbReference>
<feature type="coiled-coil region" evidence="4">
    <location>
        <begin position="262"/>
        <end position="294"/>
    </location>
</feature>
<feature type="region of interest" description="Disordered" evidence="5">
    <location>
        <begin position="505"/>
        <end position="526"/>
    </location>
</feature>
<keyword evidence="9" id="KW-1185">Reference proteome</keyword>
<feature type="domain" description="HAMP" evidence="7">
    <location>
        <begin position="211"/>
        <end position="264"/>
    </location>
</feature>
<dbReference type="Pfam" id="PF05227">
    <property type="entry name" value="CHASE3"/>
    <property type="match status" value="1"/>
</dbReference>
<evidence type="ECO:0000256" key="1">
    <source>
        <dbReference type="ARBA" id="ARBA00023224"/>
    </source>
</evidence>
<evidence type="ECO:0000313" key="8">
    <source>
        <dbReference type="EMBL" id="MFD1695528.1"/>
    </source>
</evidence>
<dbReference type="SMART" id="SM00304">
    <property type="entry name" value="HAMP"/>
    <property type="match status" value="1"/>
</dbReference>
<dbReference type="PANTHER" id="PTHR32089">
    <property type="entry name" value="METHYL-ACCEPTING CHEMOTAXIS PROTEIN MCPB"/>
    <property type="match status" value="1"/>
</dbReference>
<dbReference type="EMBL" id="JBHUFA010000001">
    <property type="protein sequence ID" value="MFD1695528.1"/>
    <property type="molecule type" value="Genomic_DNA"/>
</dbReference>
<dbReference type="PRINTS" id="PR00260">
    <property type="entry name" value="CHEMTRNSDUCR"/>
</dbReference>
<dbReference type="Gene3D" id="1.10.287.950">
    <property type="entry name" value="Methyl-accepting chemotaxis protein"/>
    <property type="match status" value="1"/>
</dbReference>
<dbReference type="PROSITE" id="PS50885">
    <property type="entry name" value="HAMP"/>
    <property type="match status" value="1"/>
</dbReference>
<evidence type="ECO:0000313" key="9">
    <source>
        <dbReference type="Proteomes" id="UP001597327"/>
    </source>
</evidence>
<evidence type="ECO:0000256" key="2">
    <source>
        <dbReference type="ARBA" id="ARBA00029447"/>
    </source>
</evidence>
<dbReference type="Proteomes" id="UP001597327">
    <property type="component" value="Unassembled WGS sequence"/>
</dbReference>
<dbReference type="InterPro" id="IPR004089">
    <property type="entry name" value="MCPsignal_dom"/>
</dbReference>
<evidence type="ECO:0000259" key="7">
    <source>
        <dbReference type="PROSITE" id="PS50885"/>
    </source>
</evidence>
<dbReference type="CDD" id="cd06225">
    <property type="entry name" value="HAMP"/>
    <property type="match status" value="1"/>
</dbReference>
<protein>
    <submittedName>
        <fullName evidence="8">Methyl-accepting chemotaxis protein</fullName>
    </submittedName>
</protein>
<gene>
    <name evidence="8" type="ORF">ACFSC7_08360</name>
</gene>
<dbReference type="Gene3D" id="6.10.340.10">
    <property type="match status" value="1"/>
</dbReference>
<dbReference type="Pfam" id="PF00672">
    <property type="entry name" value="HAMP"/>
    <property type="match status" value="1"/>
</dbReference>
<dbReference type="InterPro" id="IPR003660">
    <property type="entry name" value="HAMP_dom"/>
</dbReference>
<keyword evidence="4" id="KW-0175">Coiled coil</keyword>
<evidence type="ECO:0000256" key="3">
    <source>
        <dbReference type="PROSITE-ProRule" id="PRU00284"/>
    </source>
</evidence>
<feature type="domain" description="Methyl-accepting transducer" evidence="6">
    <location>
        <begin position="305"/>
        <end position="541"/>
    </location>
</feature>
<evidence type="ECO:0000256" key="4">
    <source>
        <dbReference type="SAM" id="Coils"/>
    </source>
</evidence>